<accession>A0A7M5WS99</accession>
<dbReference type="InterPro" id="IPR037380">
    <property type="entry name" value="DALRD3"/>
</dbReference>
<dbReference type="OrthoDB" id="9990834at2759"/>
<dbReference type="Proteomes" id="UP000594262">
    <property type="component" value="Unplaced"/>
</dbReference>
<dbReference type="PANTHER" id="PTHR16043:SF1">
    <property type="entry name" value="DALR ANTICODON-BINDING DOMAIN-CONTAINING PROTEIN 3"/>
    <property type="match status" value="1"/>
</dbReference>
<dbReference type="Pfam" id="PF05746">
    <property type="entry name" value="DALR_1"/>
    <property type="match status" value="1"/>
</dbReference>
<proteinExistence type="predicted"/>
<dbReference type="RefSeq" id="XP_066922051.1">
    <property type="nucleotide sequence ID" value="XM_067065950.1"/>
</dbReference>
<name>A0A7M5WS99_9CNID</name>
<organism evidence="2 3">
    <name type="scientific">Clytia hemisphaerica</name>
    <dbReference type="NCBI Taxonomy" id="252671"/>
    <lineage>
        <taxon>Eukaryota</taxon>
        <taxon>Metazoa</taxon>
        <taxon>Cnidaria</taxon>
        <taxon>Hydrozoa</taxon>
        <taxon>Hydroidolina</taxon>
        <taxon>Leptothecata</taxon>
        <taxon>Obeliida</taxon>
        <taxon>Clytiidae</taxon>
        <taxon>Clytia</taxon>
    </lineage>
</organism>
<protein>
    <recommendedName>
        <fullName evidence="1">DALR anticodon binding domain-containing protein</fullName>
    </recommendedName>
</protein>
<dbReference type="Gene3D" id="1.10.730.10">
    <property type="entry name" value="Isoleucyl-tRNA Synthetase, Domain 1"/>
    <property type="match status" value="1"/>
</dbReference>
<sequence>MMDNILLKDIQEELATRLMETSSFAPDNNIKQTHFIGHFLKEKKPIKELYDMCFDRTLLQKNTVLEGDEKEGVQLHYVDNIKLPTTTGLVFVRLNRTNIVQNAMKNFRKILTKMQFSSEEEERSHTTTLIVHSFTSSFFDVMRGCFLASVAKRLASHSKKRLQCFLCTEYSVRQLHGNDFDELIRTDQWTAATNPQTPTFKENILTSKDGEKYIDTKLYMKNRTGCTFWSDLNRLELVSEDGKPSRITTRYLKIQNITLNDQLCLHISPKRNLFKVKSATFLSEYFGHNCLDNQKFLSYEEITGGDKELILSSYIESLTTSYKIRYGPKFMQGDGKEMMVRSMAMSILKLELSSTGHNKKIKLSENNPDLDFNRRENTFILYNYARLCKLERDFNKKVQEGAYGCLPEEEDLDFTCLNEPLEWILIRDYVLQFPVFFSNLLKELDKLEIPAHKIYSFLWSLSHDLSKYYKQVKVLMDCQDHLKVLIRSRFSLMMTLKEVMLFCFDLLGVVPPNQM</sequence>
<dbReference type="GO" id="GO:0006420">
    <property type="term" value="P:arginyl-tRNA aminoacylation"/>
    <property type="evidence" value="ECO:0007669"/>
    <property type="project" value="InterPro"/>
</dbReference>
<evidence type="ECO:0000313" key="2">
    <source>
        <dbReference type="EnsemblMetazoa" id="CLYHEMP009382.1"/>
    </source>
</evidence>
<dbReference type="GO" id="GO:0005524">
    <property type="term" value="F:ATP binding"/>
    <property type="evidence" value="ECO:0007669"/>
    <property type="project" value="InterPro"/>
</dbReference>
<dbReference type="EnsemblMetazoa" id="CLYHEMT009382.1">
    <property type="protein sequence ID" value="CLYHEMP009382.1"/>
    <property type="gene ID" value="CLYHEMG009382"/>
</dbReference>
<feature type="domain" description="DALR anticodon binding" evidence="1">
    <location>
        <begin position="380"/>
        <end position="515"/>
    </location>
</feature>
<keyword evidence="3" id="KW-1185">Reference proteome</keyword>
<dbReference type="InterPro" id="IPR008909">
    <property type="entry name" value="DALR_anticod-bd"/>
</dbReference>
<dbReference type="GO" id="GO:0004814">
    <property type="term" value="F:arginine-tRNA ligase activity"/>
    <property type="evidence" value="ECO:0007669"/>
    <property type="project" value="InterPro"/>
</dbReference>
<dbReference type="SMART" id="SM00836">
    <property type="entry name" value="DALR_1"/>
    <property type="match status" value="1"/>
</dbReference>
<dbReference type="PANTHER" id="PTHR16043">
    <property type="entry name" value="DALRD3 PROTEIN"/>
    <property type="match status" value="1"/>
</dbReference>
<dbReference type="GO" id="GO:0106217">
    <property type="term" value="P:tRNA C3-cytosine methylation"/>
    <property type="evidence" value="ECO:0007669"/>
    <property type="project" value="TreeGrafter"/>
</dbReference>
<dbReference type="InterPro" id="IPR009080">
    <property type="entry name" value="tRNAsynth_Ia_anticodon-bd"/>
</dbReference>
<dbReference type="AlphaFoldDB" id="A0A7M5WS99"/>
<evidence type="ECO:0000313" key="3">
    <source>
        <dbReference type="Proteomes" id="UP000594262"/>
    </source>
</evidence>
<evidence type="ECO:0000259" key="1">
    <source>
        <dbReference type="SMART" id="SM00836"/>
    </source>
</evidence>
<dbReference type="GO" id="GO:0000049">
    <property type="term" value="F:tRNA binding"/>
    <property type="evidence" value="ECO:0007669"/>
    <property type="project" value="TreeGrafter"/>
</dbReference>
<reference evidence="2" key="1">
    <citation type="submission" date="2021-01" db="UniProtKB">
        <authorList>
            <consortium name="EnsemblMetazoa"/>
        </authorList>
    </citation>
    <scope>IDENTIFICATION</scope>
</reference>
<dbReference type="GeneID" id="136809417"/>
<dbReference type="SUPFAM" id="SSF47323">
    <property type="entry name" value="Anticodon-binding domain of a subclass of class I aminoacyl-tRNA synthetases"/>
    <property type="match status" value="1"/>
</dbReference>